<keyword evidence="2" id="KW-0067">ATP-binding</keyword>
<evidence type="ECO:0000313" key="6">
    <source>
        <dbReference type="EMBL" id="SEL55522.1"/>
    </source>
</evidence>
<dbReference type="GO" id="GO:0140664">
    <property type="term" value="F:ATP-dependent DNA damage sensor activity"/>
    <property type="evidence" value="ECO:0007669"/>
    <property type="project" value="InterPro"/>
</dbReference>
<keyword evidence="4" id="KW-0472">Membrane</keyword>
<dbReference type="PANTHER" id="PTHR11361">
    <property type="entry name" value="DNA MISMATCH REPAIR PROTEIN MUTS FAMILY MEMBER"/>
    <property type="match status" value="1"/>
</dbReference>
<evidence type="ECO:0000313" key="7">
    <source>
        <dbReference type="Proteomes" id="UP000198990"/>
    </source>
</evidence>
<feature type="transmembrane region" description="Helical" evidence="4">
    <location>
        <begin position="236"/>
        <end position="253"/>
    </location>
</feature>
<dbReference type="Pfam" id="PF00488">
    <property type="entry name" value="MutS_V"/>
    <property type="match status" value="1"/>
</dbReference>
<dbReference type="PANTHER" id="PTHR11361:SF99">
    <property type="entry name" value="DNA MISMATCH REPAIR PROTEIN"/>
    <property type="match status" value="1"/>
</dbReference>
<organism evidence="6 7">
    <name type="scientific">Maribacter orientalis</name>
    <dbReference type="NCBI Taxonomy" id="228957"/>
    <lineage>
        <taxon>Bacteria</taxon>
        <taxon>Pseudomonadati</taxon>
        <taxon>Bacteroidota</taxon>
        <taxon>Flavobacteriia</taxon>
        <taxon>Flavobacteriales</taxon>
        <taxon>Flavobacteriaceae</taxon>
        <taxon>Maribacter</taxon>
    </lineage>
</organism>
<dbReference type="SMART" id="SM00534">
    <property type="entry name" value="MUTSac"/>
    <property type="match status" value="1"/>
</dbReference>
<name>A0A1H7R5W4_9FLAO</name>
<dbReference type="SUPFAM" id="SSF52540">
    <property type="entry name" value="P-loop containing nucleoside triphosphate hydrolases"/>
    <property type="match status" value="1"/>
</dbReference>
<proteinExistence type="predicted"/>
<dbReference type="EMBL" id="FNZN01000004">
    <property type="protein sequence ID" value="SEL55522.1"/>
    <property type="molecule type" value="Genomic_DNA"/>
</dbReference>
<feature type="transmembrane region" description="Helical" evidence="4">
    <location>
        <begin position="29"/>
        <end position="50"/>
    </location>
</feature>
<dbReference type="GO" id="GO:0030983">
    <property type="term" value="F:mismatched DNA binding"/>
    <property type="evidence" value="ECO:0007669"/>
    <property type="project" value="InterPro"/>
</dbReference>
<evidence type="ECO:0000256" key="2">
    <source>
        <dbReference type="ARBA" id="ARBA00022840"/>
    </source>
</evidence>
<feature type="transmembrane region" description="Helical" evidence="4">
    <location>
        <begin position="209"/>
        <end position="230"/>
    </location>
</feature>
<dbReference type="InterPro" id="IPR045076">
    <property type="entry name" value="MutS"/>
</dbReference>
<keyword evidence="4" id="KW-1133">Transmembrane helix</keyword>
<protein>
    <submittedName>
        <fullName evidence="6">MutS domain V</fullName>
    </submittedName>
</protein>
<dbReference type="Gene3D" id="3.40.50.300">
    <property type="entry name" value="P-loop containing nucleotide triphosphate hydrolases"/>
    <property type="match status" value="1"/>
</dbReference>
<dbReference type="InterPro" id="IPR027417">
    <property type="entry name" value="P-loop_NTPase"/>
</dbReference>
<feature type="domain" description="DNA mismatch repair proteins mutS family" evidence="5">
    <location>
        <begin position="418"/>
        <end position="590"/>
    </location>
</feature>
<dbReference type="GO" id="GO:0005829">
    <property type="term" value="C:cytosol"/>
    <property type="evidence" value="ECO:0007669"/>
    <property type="project" value="TreeGrafter"/>
</dbReference>
<dbReference type="STRING" id="228957.SAMN04488008_104184"/>
<keyword evidence="7" id="KW-1185">Reference proteome</keyword>
<keyword evidence="3" id="KW-0238">DNA-binding</keyword>
<dbReference type="GO" id="GO:0005524">
    <property type="term" value="F:ATP binding"/>
    <property type="evidence" value="ECO:0007669"/>
    <property type="project" value="UniProtKB-KW"/>
</dbReference>
<reference evidence="7" key="1">
    <citation type="submission" date="2016-10" db="EMBL/GenBank/DDBJ databases">
        <authorList>
            <person name="Varghese N."/>
            <person name="Submissions S."/>
        </authorList>
    </citation>
    <scope>NUCLEOTIDE SEQUENCE [LARGE SCALE GENOMIC DNA]</scope>
    <source>
        <strain evidence="7">DSM 16471</strain>
    </source>
</reference>
<keyword evidence="1" id="KW-0547">Nucleotide-binding</keyword>
<dbReference type="InterPro" id="IPR000432">
    <property type="entry name" value="DNA_mismatch_repair_MutS_C"/>
</dbReference>
<evidence type="ECO:0000259" key="5">
    <source>
        <dbReference type="SMART" id="SM00534"/>
    </source>
</evidence>
<evidence type="ECO:0000256" key="4">
    <source>
        <dbReference type="SAM" id="Phobius"/>
    </source>
</evidence>
<dbReference type="AlphaFoldDB" id="A0A1H7R5W4"/>
<evidence type="ECO:0000256" key="1">
    <source>
        <dbReference type="ARBA" id="ARBA00022741"/>
    </source>
</evidence>
<accession>A0A1H7R5W4</accession>
<dbReference type="GO" id="GO:0006298">
    <property type="term" value="P:mismatch repair"/>
    <property type="evidence" value="ECO:0007669"/>
    <property type="project" value="InterPro"/>
</dbReference>
<keyword evidence="4" id="KW-0812">Transmembrane</keyword>
<dbReference type="Proteomes" id="UP000198990">
    <property type="component" value="Unassembled WGS sequence"/>
</dbReference>
<gene>
    <name evidence="6" type="ORF">SAMN04488008_104184</name>
</gene>
<feature type="transmembrane region" description="Helical" evidence="4">
    <location>
        <begin position="56"/>
        <end position="76"/>
    </location>
</feature>
<sequence>MIFMKNLEEFYTQKVKGFDKDIDELNQKLFSFSALRLIIFLGTVVAVYFASVNAKYVIGVLCVGIPLFLFLVSKYANLKKEKAKIEELRNLNSLELQVLKRDYSKLSTGKKFAEDTHYFSQDIDLFGEGSFYQVSNRTKLVEGSQLLADIYKENSISDIKSKQDAISEMDEKVDWRQEFSALAALTKTETSTHIIAKWLKNYQPFVPKAMSYIPMVFSVISIGIFIAYFLDQIPESFLIIWLVLGMIIVGVFTKKVTSLGQSATKMKSTFDQYNQLLEMIEATDFTSVLLKKQQENILSKGEKNSKVLKKFASLLSNLDRNNNLLYLIFANGFFLRSLTDCLAIEKWISNYGSDVETWFDTIAFFDAYSSLGNFAFNHPSFTYPEITNDDVVLKAKGAGHPLLDPAKSVLNDITIEGGQFFIITGANMAGKSTFLRTVSLQIMMANVGLPVCAESVTYSPIKLITSMRTTDSLTDDESYFFSELKRLRYIVDEIQTDRYFIVLDEILKGTNSTDKALGSRKFVERLVKSKSTGIIATHDLSLCEVANEYAAVKNHYFDAEIIDDELHFDYTFKDGICQNMNASFLLKKMGIIE</sequence>
<evidence type="ECO:0000256" key="3">
    <source>
        <dbReference type="ARBA" id="ARBA00023125"/>
    </source>
</evidence>